<protein>
    <submittedName>
        <fullName evidence="1">Uncharacterized protein</fullName>
    </submittedName>
</protein>
<dbReference type="EMBL" id="MHQC01000059">
    <property type="protein sequence ID" value="OGZ93443.1"/>
    <property type="molecule type" value="Genomic_DNA"/>
</dbReference>
<dbReference type="AlphaFoldDB" id="A0A1G2K2Q4"/>
<dbReference type="Proteomes" id="UP000177152">
    <property type="component" value="Unassembled WGS sequence"/>
</dbReference>
<organism evidence="1 2">
    <name type="scientific">Candidatus Sungbacteria bacterium RIFCSPHIGHO2_01_FULL_47_32</name>
    <dbReference type="NCBI Taxonomy" id="1802264"/>
    <lineage>
        <taxon>Bacteria</taxon>
        <taxon>Candidatus Sungiibacteriota</taxon>
    </lineage>
</organism>
<sequence>MNCKFETCGNLESIIAYNKRNWPLTTREADMSGLFLLIFAVFLSGCAPFSSPRKLHSYEQVTTCENEDLKIVFYVRQDGRYPLRQEDIFHKETIICGSFHTEKYERVVLWLKYDLTPE</sequence>
<accession>A0A1G2K2Q4</accession>
<name>A0A1G2K2Q4_9BACT</name>
<proteinExistence type="predicted"/>
<evidence type="ECO:0000313" key="1">
    <source>
        <dbReference type="EMBL" id="OGZ93443.1"/>
    </source>
</evidence>
<reference evidence="1 2" key="1">
    <citation type="journal article" date="2016" name="Nat. Commun.">
        <title>Thousands of microbial genomes shed light on interconnected biogeochemical processes in an aquifer system.</title>
        <authorList>
            <person name="Anantharaman K."/>
            <person name="Brown C.T."/>
            <person name="Hug L.A."/>
            <person name="Sharon I."/>
            <person name="Castelle C.J."/>
            <person name="Probst A.J."/>
            <person name="Thomas B.C."/>
            <person name="Singh A."/>
            <person name="Wilkins M.J."/>
            <person name="Karaoz U."/>
            <person name="Brodie E.L."/>
            <person name="Williams K.H."/>
            <person name="Hubbard S.S."/>
            <person name="Banfield J.F."/>
        </authorList>
    </citation>
    <scope>NUCLEOTIDE SEQUENCE [LARGE SCALE GENOMIC DNA]</scope>
</reference>
<evidence type="ECO:0000313" key="2">
    <source>
        <dbReference type="Proteomes" id="UP000177152"/>
    </source>
</evidence>
<gene>
    <name evidence="1" type="ORF">A2633_01825</name>
</gene>
<comment type="caution">
    <text evidence="1">The sequence shown here is derived from an EMBL/GenBank/DDBJ whole genome shotgun (WGS) entry which is preliminary data.</text>
</comment>